<reference evidence="1" key="1">
    <citation type="journal article" date="2014" name="Front. Microbiol.">
        <title>High frequency of phylogenetically diverse reductive dehalogenase-homologous genes in deep subseafloor sedimentary metagenomes.</title>
        <authorList>
            <person name="Kawai M."/>
            <person name="Futagami T."/>
            <person name="Toyoda A."/>
            <person name="Takaki Y."/>
            <person name="Nishi S."/>
            <person name="Hori S."/>
            <person name="Arai W."/>
            <person name="Tsubouchi T."/>
            <person name="Morono Y."/>
            <person name="Uchiyama I."/>
            <person name="Ito T."/>
            <person name="Fujiyama A."/>
            <person name="Inagaki F."/>
            <person name="Takami H."/>
        </authorList>
    </citation>
    <scope>NUCLEOTIDE SEQUENCE</scope>
    <source>
        <strain evidence="1">Expedition CK06-06</strain>
    </source>
</reference>
<sequence>MPGWLMEAGEYAMTATAGNFYLPLAGFLCK</sequence>
<name>X1L0K6_9ZZZZ</name>
<dbReference type="AlphaFoldDB" id="X1L0K6"/>
<protein>
    <submittedName>
        <fullName evidence="1">Uncharacterized protein</fullName>
    </submittedName>
</protein>
<proteinExistence type="predicted"/>
<evidence type="ECO:0000313" key="1">
    <source>
        <dbReference type="EMBL" id="GAH87733.1"/>
    </source>
</evidence>
<gene>
    <name evidence="1" type="ORF">S03H2_56437</name>
</gene>
<dbReference type="EMBL" id="BARU01036094">
    <property type="protein sequence ID" value="GAH87733.1"/>
    <property type="molecule type" value="Genomic_DNA"/>
</dbReference>
<accession>X1L0K6</accession>
<comment type="caution">
    <text evidence="1">The sequence shown here is derived from an EMBL/GenBank/DDBJ whole genome shotgun (WGS) entry which is preliminary data.</text>
</comment>
<feature type="non-terminal residue" evidence="1">
    <location>
        <position position="30"/>
    </location>
</feature>
<organism evidence="1">
    <name type="scientific">marine sediment metagenome</name>
    <dbReference type="NCBI Taxonomy" id="412755"/>
    <lineage>
        <taxon>unclassified sequences</taxon>
        <taxon>metagenomes</taxon>
        <taxon>ecological metagenomes</taxon>
    </lineage>
</organism>